<evidence type="ECO:0000256" key="1">
    <source>
        <dbReference type="SAM" id="SignalP"/>
    </source>
</evidence>
<evidence type="ECO:0000313" key="2">
    <source>
        <dbReference type="EMBL" id="UMM25903.1"/>
    </source>
</evidence>
<organism evidence="2 3">
    <name type="scientific">Caenorhabditis briggsae</name>
    <dbReference type="NCBI Taxonomy" id="6238"/>
    <lineage>
        <taxon>Eukaryota</taxon>
        <taxon>Metazoa</taxon>
        <taxon>Ecdysozoa</taxon>
        <taxon>Nematoda</taxon>
        <taxon>Chromadorea</taxon>
        <taxon>Rhabditida</taxon>
        <taxon>Rhabditina</taxon>
        <taxon>Rhabditomorpha</taxon>
        <taxon>Rhabditoidea</taxon>
        <taxon>Rhabditidae</taxon>
        <taxon>Peloderinae</taxon>
        <taxon>Caenorhabditis</taxon>
    </lineage>
</organism>
<feature type="chain" id="PRO_5042017358" evidence="1">
    <location>
        <begin position="17"/>
        <end position="153"/>
    </location>
</feature>
<accession>A0AAE9JDE2</accession>
<name>A0AAE9JDE2_CAEBR</name>
<gene>
    <name evidence="2" type="ORF">L5515_005529</name>
</gene>
<feature type="signal peptide" evidence="1">
    <location>
        <begin position="1"/>
        <end position="16"/>
    </location>
</feature>
<keyword evidence="3" id="KW-1185">Reference proteome</keyword>
<evidence type="ECO:0000313" key="3">
    <source>
        <dbReference type="Proteomes" id="UP000829354"/>
    </source>
</evidence>
<protein>
    <submittedName>
        <fullName evidence="2">Uncharacterized protein</fullName>
    </submittedName>
</protein>
<sequence>MRFLIVLLFLPVFSLSYTVLPVPDGSEKIIKTWLDGFHLALKYGNSGIIKKYFSEDAIMYQCHRDEDLGAHWKPKLRTRDELWTYLAEHGTGIRFLLNFCEFFPNKSHIKAMLSIFGFGPPHLAPINFLLHNNQTYFGFTEYLACGLATLNRC</sequence>
<proteinExistence type="predicted"/>
<reference evidence="2 3" key="1">
    <citation type="submission" date="2022-04" db="EMBL/GenBank/DDBJ databases">
        <title>Chromosome-level reference genomes for two strains of Caenorhabditis briggsae: an improved platform for comparative genomics.</title>
        <authorList>
            <person name="Stevens L."/>
            <person name="Andersen E."/>
        </authorList>
    </citation>
    <scope>NUCLEOTIDE SEQUENCE [LARGE SCALE GENOMIC DNA]</scope>
    <source>
        <strain evidence="2">VX34</strain>
        <tissue evidence="2">Whole-organism</tissue>
    </source>
</reference>
<dbReference type="EMBL" id="CP092622">
    <property type="protein sequence ID" value="UMM25903.1"/>
    <property type="molecule type" value="Genomic_DNA"/>
</dbReference>
<keyword evidence="1" id="KW-0732">Signal</keyword>
<dbReference type="AlphaFoldDB" id="A0AAE9JDE2"/>
<dbReference type="Proteomes" id="UP000829354">
    <property type="component" value="Chromosome III"/>
</dbReference>